<gene>
    <name evidence="1" type="ORF">V6N12_033526</name>
</gene>
<evidence type="ECO:0000313" key="2">
    <source>
        <dbReference type="Proteomes" id="UP001472677"/>
    </source>
</evidence>
<sequence length="162" mass="18111">MGHRVGRTRDLTDTEATFISQDRTSRGQMWAKSRNVGVRTTAEFVSNQGQVGLEQLSGQPPIASRMKTNNEHGNLDKSSFGRLKAMLSKATKHLSGRITSNKTNNCTTISSESPVDINRDGIGRRWTPGSFYHHRGTMGANRLERGSQKNLIEEVWHRLKSC</sequence>
<keyword evidence="2" id="KW-1185">Reference proteome</keyword>
<accession>A0ABR2BVT6</accession>
<organism evidence="1 2">
    <name type="scientific">Hibiscus sabdariffa</name>
    <name type="common">roselle</name>
    <dbReference type="NCBI Taxonomy" id="183260"/>
    <lineage>
        <taxon>Eukaryota</taxon>
        <taxon>Viridiplantae</taxon>
        <taxon>Streptophyta</taxon>
        <taxon>Embryophyta</taxon>
        <taxon>Tracheophyta</taxon>
        <taxon>Spermatophyta</taxon>
        <taxon>Magnoliopsida</taxon>
        <taxon>eudicotyledons</taxon>
        <taxon>Gunneridae</taxon>
        <taxon>Pentapetalae</taxon>
        <taxon>rosids</taxon>
        <taxon>malvids</taxon>
        <taxon>Malvales</taxon>
        <taxon>Malvaceae</taxon>
        <taxon>Malvoideae</taxon>
        <taxon>Hibiscus</taxon>
    </lineage>
</organism>
<comment type="caution">
    <text evidence="1">The sequence shown here is derived from an EMBL/GenBank/DDBJ whole genome shotgun (WGS) entry which is preliminary data.</text>
</comment>
<dbReference type="EMBL" id="JBBPBM010000079">
    <property type="protein sequence ID" value="KAK8511247.1"/>
    <property type="molecule type" value="Genomic_DNA"/>
</dbReference>
<reference evidence="1 2" key="1">
    <citation type="journal article" date="2024" name="G3 (Bethesda)">
        <title>Genome assembly of Hibiscus sabdariffa L. provides insights into metabolisms of medicinal natural products.</title>
        <authorList>
            <person name="Kim T."/>
        </authorList>
    </citation>
    <scope>NUCLEOTIDE SEQUENCE [LARGE SCALE GENOMIC DNA]</scope>
    <source>
        <strain evidence="1">TK-2024</strain>
        <tissue evidence="1">Old leaves</tissue>
    </source>
</reference>
<protein>
    <submittedName>
        <fullName evidence="1">Uncharacterized protein</fullName>
    </submittedName>
</protein>
<proteinExistence type="predicted"/>
<name>A0ABR2BVT6_9ROSI</name>
<dbReference type="Proteomes" id="UP001472677">
    <property type="component" value="Unassembled WGS sequence"/>
</dbReference>
<evidence type="ECO:0000313" key="1">
    <source>
        <dbReference type="EMBL" id="KAK8511247.1"/>
    </source>
</evidence>